<name>A0ABT5C732_9BACT</name>
<dbReference type="InterPro" id="IPR011335">
    <property type="entry name" value="Restrct_endonuc-II-like"/>
</dbReference>
<evidence type="ECO:0000313" key="3">
    <source>
        <dbReference type="EMBL" id="MDC0682234.1"/>
    </source>
</evidence>
<keyword evidence="3" id="KW-0378">Hydrolase</keyword>
<proteinExistence type="predicted"/>
<keyword evidence="3" id="KW-0540">Nuclease</keyword>
<dbReference type="SUPFAM" id="SSF52980">
    <property type="entry name" value="Restriction endonuclease-like"/>
    <property type="match status" value="1"/>
</dbReference>
<reference evidence="3 4" key="1">
    <citation type="submission" date="2023-01" db="EMBL/GenBank/DDBJ databases">
        <title>Minimal conservation of predation-associated metabolite biosynthetic gene clusters underscores biosynthetic potential of Myxococcota including descriptions for ten novel species: Archangium lansinium sp. nov., Myxococcus landrumus sp. nov., Nannocystis bai.</title>
        <authorList>
            <person name="Ahearne A."/>
            <person name="Stevens C."/>
            <person name="Dowd S."/>
        </authorList>
    </citation>
    <scope>NUCLEOTIDE SEQUENCE [LARGE SCALE GENOMIC DNA]</scope>
    <source>
        <strain evidence="3 4">WIWO2</strain>
    </source>
</reference>
<dbReference type="InterPro" id="IPR008538">
    <property type="entry name" value="Uma2"/>
</dbReference>
<dbReference type="Gene3D" id="3.90.1570.10">
    <property type="entry name" value="tt1808, chain A"/>
    <property type="match status" value="1"/>
</dbReference>
<gene>
    <name evidence="3" type="ORF">POL72_31175</name>
</gene>
<dbReference type="PANTHER" id="PTHR33352:SF3">
    <property type="entry name" value="SLR1612 PROTEIN"/>
    <property type="match status" value="1"/>
</dbReference>
<comment type="caution">
    <text evidence="3">The sequence shown here is derived from an EMBL/GenBank/DDBJ whole genome shotgun (WGS) entry which is preliminary data.</text>
</comment>
<feature type="domain" description="Putative restriction endonuclease" evidence="2">
    <location>
        <begin position="56"/>
        <end position="210"/>
    </location>
</feature>
<evidence type="ECO:0000256" key="1">
    <source>
        <dbReference type="SAM" id="MobiDB-lite"/>
    </source>
</evidence>
<dbReference type="CDD" id="cd06260">
    <property type="entry name" value="DUF820-like"/>
    <property type="match status" value="1"/>
</dbReference>
<keyword evidence="3" id="KW-0255">Endonuclease</keyword>
<protein>
    <submittedName>
        <fullName evidence="3">Uma2 family endonuclease</fullName>
    </submittedName>
</protein>
<organism evidence="3 4">
    <name type="scientific">Sorangium atrum</name>
    <dbReference type="NCBI Taxonomy" id="2995308"/>
    <lineage>
        <taxon>Bacteria</taxon>
        <taxon>Pseudomonadati</taxon>
        <taxon>Myxococcota</taxon>
        <taxon>Polyangia</taxon>
        <taxon>Polyangiales</taxon>
        <taxon>Polyangiaceae</taxon>
        <taxon>Sorangium</taxon>
    </lineage>
</organism>
<dbReference type="EMBL" id="JAQNDK010000003">
    <property type="protein sequence ID" value="MDC0682234.1"/>
    <property type="molecule type" value="Genomic_DNA"/>
</dbReference>
<sequence>MSVPGIRKLSSGYADTSRYAADLAAGGILRQASGMTSLAFAMPAEIVDPSVVAPPGDLYSNEPPMESYQHLVQMILLLESLELFWKDRADFFAAGNLTIYFSPKQLKTEHFRGPDFFVVLGTERRPRKSWVVWEEDGRYPNVIVEVLSESTESTDRGLKKQIYQDVFRTPDYFWFHPETLELSGFHLVDGQYEPLSPDASGRLWSAQLELFLGVEEGQLRFFTPEGELVPAGKELAKRAESAEQRAESAEQRAESAEQRAESAEQQAMRLAARLRELGVDPDTLK</sequence>
<dbReference type="Pfam" id="PF05685">
    <property type="entry name" value="Uma2"/>
    <property type="match status" value="1"/>
</dbReference>
<dbReference type="Proteomes" id="UP001217485">
    <property type="component" value="Unassembled WGS sequence"/>
</dbReference>
<evidence type="ECO:0000259" key="2">
    <source>
        <dbReference type="Pfam" id="PF05685"/>
    </source>
</evidence>
<dbReference type="PANTHER" id="PTHR33352">
    <property type="entry name" value="SLR1095 PROTEIN"/>
    <property type="match status" value="1"/>
</dbReference>
<keyword evidence="4" id="KW-1185">Reference proteome</keyword>
<accession>A0ABT5C732</accession>
<dbReference type="InterPro" id="IPR012296">
    <property type="entry name" value="Nuclease_put_TT1808"/>
</dbReference>
<dbReference type="GO" id="GO:0004519">
    <property type="term" value="F:endonuclease activity"/>
    <property type="evidence" value="ECO:0007669"/>
    <property type="project" value="UniProtKB-KW"/>
</dbReference>
<feature type="region of interest" description="Disordered" evidence="1">
    <location>
        <begin position="235"/>
        <end position="267"/>
    </location>
</feature>
<feature type="compositionally biased region" description="Basic and acidic residues" evidence="1">
    <location>
        <begin position="235"/>
        <end position="262"/>
    </location>
</feature>
<evidence type="ECO:0000313" key="4">
    <source>
        <dbReference type="Proteomes" id="UP001217485"/>
    </source>
</evidence>